<comment type="caution">
    <text evidence="2">The sequence shown here is derived from an EMBL/GenBank/DDBJ whole genome shotgun (WGS) entry which is preliminary data.</text>
</comment>
<accession>A0A4Y2MWH2</accession>
<protein>
    <submittedName>
        <fullName evidence="2">U3 small nucleolar ribonucleoprotein IMP4</fullName>
    </submittedName>
</protein>
<dbReference type="PROSITE" id="PS50833">
    <property type="entry name" value="BRIX"/>
    <property type="match status" value="1"/>
</dbReference>
<dbReference type="GO" id="GO:0032040">
    <property type="term" value="C:small-subunit processome"/>
    <property type="evidence" value="ECO:0007669"/>
    <property type="project" value="TreeGrafter"/>
</dbReference>
<dbReference type="EMBL" id="BGPR01007964">
    <property type="protein sequence ID" value="GBN30700.1"/>
    <property type="molecule type" value="Genomic_DNA"/>
</dbReference>
<dbReference type="Gene3D" id="3.40.50.10480">
    <property type="entry name" value="Probable brix-domain ribosomal biogenesis protein"/>
    <property type="match status" value="1"/>
</dbReference>
<dbReference type="GO" id="GO:0042274">
    <property type="term" value="P:ribosomal small subunit biogenesis"/>
    <property type="evidence" value="ECO:0007669"/>
    <property type="project" value="UniProtKB-ARBA"/>
</dbReference>
<dbReference type="InterPro" id="IPR044281">
    <property type="entry name" value="IMP4/RPF1"/>
</dbReference>
<organism evidence="2 3">
    <name type="scientific">Araneus ventricosus</name>
    <name type="common">Orbweaver spider</name>
    <name type="synonym">Epeira ventricosa</name>
    <dbReference type="NCBI Taxonomy" id="182803"/>
    <lineage>
        <taxon>Eukaryota</taxon>
        <taxon>Metazoa</taxon>
        <taxon>Ecdysozoa</taxon>
        <taxon>Arthropoda</taxon>
        <taxon>Chelicerata</taxon>
        <taxon>Arachnida</taxon>
        <taxon>Araneae</taxon>
        <taxon>Araneomorphae</taxon>
        <taxon>Entelegynae</taxon>
        <taxon>Araneoidea</taxon>
        <taxon>Araneidae</taxon>
        <taxon>Araneus</taxon>
    </lineage>
</organism>
<dbReference type="GO" id="GO:0006364">
    <property type="term" value="P:rRNA processing"/>
    <property type="evidence" value="ECO:0007669"/>
    <property type="project" value="InterPro"/>
</dbReference>
<dbReference type="OrthoDB" id="10253204at2759"/>
<dbReference type="AlphaFoldDB" id="A0A4Y2MWH2"/>
<feature type="domain" description="Brix" evidence="1">
    <location>
        <begin position="82"/>
        <end position="263"/>
    </location>
</feature>
<reference evidence="2 3" key="1">
    <citation type="journal article" date="2019" name="Sci. Rep.">
        <title>Orb-weaving spider Araneus ventricosus genome elucidates the spidroin gene catalogue.</title>
        <authorList>
            <person name="Kono N."/>
            <person name="Nakamura H."/>
            <person name="Ohtoshi R."/>
            <person name="Moran D.A.P."/>
            <person name="Shinohara A."/>
            <person name="Yoshida Y."/>
            <person name="Fujiwara M."/>
            <person name="Mori M."/>
            <person name="Tomita M."/>
            <person name="Arakawa K."/>
        </authorList>
    </citation>
    <scope>NUCLEOTIDE SEQUENCE [LARGE SCALE GENOMIC DNA]</scope>
</reference>
<gene>
    <name evidence="2" type="primary">IMP4</name>
    <name evidence="2" type="ORF">AVEN_177847_1</name>
</gene>
<evidence type="ECO:0000313" key="2">
    <source>
        <dbReference type="EMBL" id="GBN30700.1"/>
    </source>
</evidence>
<dbReference type="GO" id="GO:0005654">
    <property type="term" value="C:nucleoplasm"/>
    <property type="evidence" value="ECO:0007669"/>
    <property type="project" value="UniProtKB-ARBA"/>
</dbReference>
<dbReference type="GO" id="GO:0034457">
    <property type="term" value="C:Mpp10 complex"/>
    <property type="evidence" value="ECO:0007669"/>
    <property type="project" value="UniProtKB-ARBA"/>
</dbReference>
<dbReference type="InterPro" id="IPR007109">
    <property type="entry name" value="Brix"/>
</dbReference>
<dbReference type="PANTHER" id="PTHR22734:SF2">
    <property type="entry name" value="U3 SMALL NUCLEOLAR RIBONUCLEOPROTEIN PROTEIN IMP4"/>
    <property type="match status" value="1"/>
</dbReference>
<name>A0A4Y2MWH2_ARAVE</name>
<dbReference type="PANTHER" id="PTHR22734">
    <property type="entry name" value="U3 SMALL NUCLEOLAR RIBONUCLEOPROTEIN PROTEIN IMP4"/>
    <property type="match status" value="1"/>
</dbReference>
<dbReference type="SMART" id="SM00879">
    <property type="entry name" value="Brix"/>
    <property type="match status" value="1"/>
</dbReference>
<dbReference type="Proteomes" id="UP000499080">
    <property type="component" value="Unassembled WGS sequence"/>
</dbReference>
<sequence length="329" mass="38549">MFARQAKMRREFIYGKMKERKEKSKLEKKMQVKKSLTENKVLPTTVQKEALRIQDSLEWDDVQENQTEDIDDEYRYALVEDPKIVITTSRDPSVKLKQFAKELRLVFPNSQRINRGNYSFKALIDSCKKNGITDFIMIEETRGEPDGLIISHLPYGPTARFAIHDTVMRHDIPDIGTMPQEYPHLAFHNFKSKLGSRVTSILKHLFPVPKEESKRLISFLNCDDWILFRHHTHMIDEKGEIQLVELGPRFVLKYHATSLFHCHSFLMSHNSVKSNNPIKNAPHFRTGMYQNQALTQRVKDHYSPIVDNFCIFQVLQKFKMNKSNSPEIE</sequence>
<dbReference type="SUPFAM" id="SSF52954">
    <property type="entry name" value="Class II aaRS ABD-related"/>
    <property type="match status" value="1"/>
</dbReference>
<dbReference type="Pfam" id="PF04427">
    <property type="entry name" value="Brix"/>
    <property type="match status" value="1"/>
</dbReference>
<dbReference type="GO" id="GO:0042134">
    <property type="term" value="F:rRNA primary transcript binding"/>
    <property type="evidence" value="ECO:0007669"/>
    <property type="project" value="InterPro"/>
</dbReference>
<evidence type="ECO:0000259" key="1">
    <source>
        <dbReference type="PROSITE" id="PS50833"/>
    </source>
</evidence>
<dbReference type="FunFam" id="3.40.50.10480:FF:000001">
    <property type="entry name" value="IMP4, U3 small nucleolar ribonucleoprotein"/>
    <property type="match status" value="1"/>
</dbReference>
<dbReference type="GO" id="GO:0030515">
    <property type="term" value="F:snoRNA binding"/>
    <property type="evidence" value="ECO:0007669"/>
    <property type="project" value="TreeGrafter"/>
</dbReference>
<keyword evidence="2" id="KW-0687">Ribonucleoprotein</keyword>
<keyword evidence="3" id="KW-1185">Reference proteome</keyword>
<proteinExistence type="predicted"/>
<evidence type="ECO:0000313" key="3">
    <source>
        <dbReference type="Proteomes" id="UP000499080"/>
    </source>
</evidence>